<sequence>MISMLNTTCGATAIDCAHLRANIGHEVTPFGELTVYRCACQEVCSTTLSKCLSCRHYLPAKPDLRRSQAMTCPHPEGTVVDRYEHPAGMAGFYKGASCFLVLGGPSIKSMDLELLRK</sequence>
<organism evidence="1">
    <name type="scientific">marine sediment metagenome</name>
    <dbReference type="NCBI Taxonomy" id="412755"/>
    <lineage>
        <taxon>unclassified sequences</taxon>
        <taxon>metagenomes</taxon>
        <taxon>ecological metagenomes</taxon>
    </lineage>
</organism>
<feature type="non-terminal residue" evidence="1">
    <location>
        <position position="117"/>
    </location>
</feature>
<comment type="caution">
    <text evidence="1">The sequence shown here is derived from an EMBL/GenBank/DDBJ whole genome shotgun (WGS) entry which is preliminary data.</text>
</comment>
<accession>A0A0F9F979</accession>
<gene>
    <name evidence="1" type="ORF">LCGC14_2058530</name>
</gene>
<protein>
    <submittedName>
        <fullName evidence="1">Uncharacterized protein</fullName>
    </submittedName>
</protein>
<dbReference type="AlphaFoldDB" id="A0A0F9F979"/>
<reference evidence="1" key="1">
    <citation type="journal article" date="2015" name="Nature">
        <title>Complex archaea that bridge the gap between prokaryotes and eukaryotes.</title>
        <authorList>
            <person name="Spang A."/>
            <person name="Saw J.H."/>
            <person name="Jorgensen S.L."/>
            <person name="Zaremba-Niedzwiedzka K."/>
            <person name="Martijn J."/>
            <person name="Lind A.E."/>
            <person name="van Eijk R."/>
            <person name="Schleper C."/>
            <person name="Guy L."/>
            <person name="Ettema T.J."/>
        </authorList>
    </citation>
    <scope>NUCLEOTIDE SEQUENCE</scope>
</reference>
<dbReference type="EMBL" id="LAZR01024458">
    <property type="protein sequence ID" value="KKL75071.1"/>
    <property type="molecule type" value="Genomic_DNA"/>
</dbReference>
<evidence type="ECO:0000313" key="1">
    <source>
        <dbReference type="EMBL" id="KKL75071.1"/>
    </source>
</evidence>
<proteinExistence type="predicted"/>
<name>A0A0F9F979_9ZZZZ</name>